<name>A0A218Y389_PUNGR</name>
<dbReference type="AlphaFoldDB" id="A0A218Y389"/>
<reference evidence="2" key="1">
    <citation type="journal article" date="2017" name="Plant J.">
        <title>The pomegranate (Punica granatum L.) genome and the genomics of punicalagin biosynthesis.</title>
        <authorList>
            <person name="Qin G."/>
            <person name="Xu C."/>
            <person name="Ming R."/>
            <person name="Tang H."/>
            <person name="Guyot R."/>
            <person name="Kramer E.M."/>
            <person name="Hu Y."/>
            <person name="Yi X."/>
            <person name="Qi Y."/>
            <person name="Xu X."/>
            <person name="Gao Z."/>
            <person name="Pan H."/>
            <person name="Jian J."/>
            <person name="Tian Y."/>
            <person name="Yue Z."/>
            <person name="Xu Y."/>
        </authorList>
    </citation>
    <scope>NUCLEOTIDE SEQUENCE [LARGE SCALE GENOMIC DNA]</scope>
    <source>
        <strain evidence="2">cv. Dabenzi</strain>
    </source>
</reference>
<gene>
    <name evidence="1" type="ORF">CDL15_Pgr000235</name>
</gene>
<organism evidence="1 2">
    <name type="scientific">Punica granatum</name>
    <name type="common">Pomegranate</name>
    <dbReference type="NCBI Taxonomy" id="22663"/>
    <lineage>
        <taxon>Eukaryota</taxon>
        <taxon>Viridiplantae</taxon>
        <taxon>Streptophyta</taxon>
        <taxon>Embryophyta</taxon>
        <taxon>Tracheophyta</taxon>
        <taxon>Spermatophyta</taxon>
        <taxon>Magnoliopsida</taxon>
        <taxon>eudicotyledons</taxon>
        <taxon>Gunneridae</taxon>
        <taxon>Pentapetalae</taxon>
        <taxon>rosids</taxon>
        <taxon>malvids</taxon>
        <taxon>Myrtales</taxon>
        <taxon>Lythraceae</taxon>
        <taxon>Punica</taxon>
    </lineage>
</organism>
<comment type="caution">
    <text evidence="1">The sequence shown here is derived from an EMBL/GenBank/DDBJ whole genome shotgun (WGS) entry which is preliminary data.</text>
</comment>
<protein>
    <submittedName>
        <fullName evidence="1">Uncharacterized protein</fullName>
    </submittedName>
</protein>
<dbReference type="EMBL" id="MTKT01000299">
    <property type="protein sequence ID" value="OWM91291.1"/>
    <property type="molecule type" value="Genomic_DNA"/>
</dbReference>
<evidence type="ECO:0000313" key="1">
    <source>
        <dbReference type="EMBL" id="OWM91291.1"/>
    </source>
</evidence>
<dbReference type="Proteomes" id="UP000197138">
    <property type="component" value="Unassembled WGS sequence"/>
</dbReference>
<proteinExistence type="predicted"/>
<accession>A0A218Y389</accession>
<evidence type="ECO:0000313" key="2">
    <source>
        <dbReference type="Proteomes" id="UP000197138"/>
    </source>
</evidence>
<sequence>MLMKSRVSKSIRGVVGEVTKAKNFLKAIKEQFAKSDKALVSTLMKRLISKTFDSSKGVPTHITKMRDLAPQLKTLKMISPSRFWFTSFSTPC</sequence>